<comment type="caution">
    <text evidence="2">The sequence shown here is derived from an EMBL/GenBank/DDBJ whole genome shotgun (WGS) entry which is preliminary data.</text>
</comment>
<dbReference type="EMBL" id="JABZXJ010000136">
    <property type="protein sequence ID" value="MBF1650826.1"/>
    <property type="molecule type" value="Genomic_DNA"/>
</dbReference>
<accession>A0A930KLW5</accession>
<reference evidence="2" key="1">
    <citation type="submission" date="2020-04" db="EMBL/GenBank/DDBJ databases">
        <title>Deep metagenomics examines the oral microbiome during advanced dental caries in children, revealing novel taxa and co-occurrences with host molecules.</title>
        <authorList>
            <person name="Baker J.L."/>
            <person name="Morton J.T."/>
            <person name="Dinis M."/>
            <person name="Alvarez R."/>
            <person name="Tran N.C."/>
            <person name="Knight R."/>
            <person name="Edlund A."/>
        </authorList>
    </citation>
    <scope>NUCLEOTIDE SEQUENCE</scope>
    <source>
        <strain evidence="2">JCVI_47_bin.4</strain>
    </source>
</reference>
<dbReference type="AlphaFoldDB" id="A0A930KLW5"/>
<dbReference type="Gene3D" id="1.10.10.2910">
    <property type="match status" value="1"/>
</dbReference>
<evidence type="ECO:0000259" key="1">
    <source>
        <dbReference type="Pfam" id="PF06114"/>
    </source>
</evidence>
<dbReference type="Proteomes" id="UP000769484">
    <property type="component" value="Unassembled WGS sequence"/>
</dbReference>
<gene>
    <name evidence="2" type="ORF">HXO56_12265</name>
</gene>
<sequence>MTVKVPVEPSVLRWALDRADMSETEKAFDKLRVSEWLRQDSQPTISQLTKFAQKTHVPFGMLFLSEPPVEEKPLADFRFRGSAPEKYSAELTETILEQQRRQNWYRDYAIARGLEVNEYVGSETLASNPEQVADRIRYDFGYTPGMVRSGTEARKAIIELLEENGFLISVAGVVGSNTHRPYDPNEFSGFSLSNDYAPTIFVNGRDTKNAQIFTLLHELGHLLLGESGVSVSGGEEVHQQHAEQQAYNERWCDSFAAHFLVPSAEIRKKVRALPGDGDEITEDSIEKLASHFCVSVLTILNSLLNEKLITWNKYTKLYEPMREQAIAYAQESGKTSGGGDYYRPKIYALGKRFASAVFADAASGRTTYTEAHRLLGVPKTETYEKLAQKVREA</sequence>
<dbReference type="InterPro" id="IPR052345">
    <property type="entry name" value="Rad_response_metalloprotease"/>
</dbReference>
<evidence type="ECO:0000313" key="2">
    <source>
        <dbReference type="EMBL" id="MBF1650826.1"/>
    </source>
</evidence>
<evidence type="ECO:0000313" key="3">
    <source>
        <dbReference type="Proteomes" id="UP000769484"/>
    </source>
</evidence>
<proteinExistence type="predicted"/>
<name>A0A930KLW5_9MICC</name>
<dbReference type="Pfam" id="PF06114">
    <property type="entry name" value="Peptidase_M78"/>
    <property type="match status" value="1"/>
</dbReference>
<feature type="domain" description="IrrE N-terminal-like" evidence="1">
    <location>
        <begin position="188"/>
        <end position="301"/>
    </location>
</feature>
<dbReference type="PANTHER" id="PTHR43236">
    <property type="entry name" value="ANTITOXIN HIGA1"/>
    <property type="match status" value="1"/>
</dbReference>
<protein>
    <submittedName>
        <fullName evidence="2">ImmA/IrrE family metallo-endopeptidase</fullName>
    </submittedName>
</protein>
<dbReference type="PANTHER" id="PTHR43236:SF2">
    <property type="entry name" value="BLL0069 PROTEIN"/>
    <property type="match status" value="1"/>
</dbReference>
<dbReference type="InterPro" id="IPR010359">
    <property type="entry name" value="IrrE_HExxH"/>
</dbReference>
<organism evidence="2 3">
    <name type="scientific">Rothia dentocariosa</name>
    <dbReference type="NCBI Taxonomy" id="2047"/>
    <lineage>
        <taxon>Bacteria</taxon>
        <taxon>Bacillati</taxon>
        <taxon>Actinomycetota</taxon>
        <taxon>Actinomycetes</taxon>
        <taxon>Micrococcales</taxon>
        <taxon>Micrococcaceae</taxon>
        <taxon>Rothia</taxon>
    </lineage>
</organism>